<keyword evidence="2" id="KW-1185">Reference proteome</keyword>
<dbReference type="STRING" id="1045774.SAMN05421872_102409"/>
<name>A0A1G6M083_9ACTN</name>
<protein>
    <submittedName>
        <fullName evidence="1">Uncharacterized protein</fullName>
    </submittedName>
</protein>
<evidence type="ECO:0000313" key="2">
    <source>
        <dbReference type="Proteomes" id="UP000199034"/>
    </source>
</evidence>
<proteinExistence type="predicted"/>
<organism evidence="1 2">
    <name type="scientific">Nocardioides lianchengensis</name>
    <dbReference type="NCBI Taxonomy" id="1045774"/>
    <lineage>
        <taxon>Bacteria</taxon>
        <taxon>Bacillati</taxon>
        <taxon>Actinomycetota</taxon>
        <taxon>Actinomycetes</taxon>
        <taxon>Propionibacteriales</taxon>
        <taxon>Nocardioidaceae</taxon>
        <taxon>Nocardioides</taxon>
    </lineage>
</organism>
<sequence length="132" mass="13537">MPVLRVIAAAVLRAALLVAVYAVFLLVLDRTDGGDALGAGLLYFVLVMAIGFAWAVWDGSRRPYPAAAAVWVLAGIGTTVGIALTAVLLEPDASGSFGEELGDGFVFLTLLVVLPALAGAALGALIRRSRTA</sequence>
<accession>A0A1G6M083</accession>
<dbReference type="Proteomes" id="UP000199034">
    <property type="component" value="Unassembled WGS sequence"/>
</dbReference>
<dbReference type="AlphaFoldDB" id="A0A1G6M083"/>
<dbReference type="EMBL" id="FMZM01000002">
    <property type="protein sequence ID" value="SDC48767.1"/>
    <property type="molecule type" value="Genomic_DNA"/>
</dbReference>
<evidence type="ECO:0000313" key="1">
    <source>
        <dbReference type="EMBL" id="SDC48767.1"/>
    </source>
</evidence>
<dbReference type="RefSeq" id="WP_090851904.1">
    <property type="nucleotide sequence ID" value="NZ_FMZM01000002.1"/>
</dbReference>
<gene>
    <name evidence="1" type="ORF">SAMN05421872_102409</name>
</gene>
<reference evidence="1 2" key="1">
    <citation type="submission" date="2016-10" db="EMBL/GenBank/DDBJ databases">
        <authorList>
            <person name="de Groot N.N."/>
        </authorList>
    </citation>
    <scope>NUCLEOTIDE SEQUENCE [LARGE SCALE GENOMIC DNA]</scope>
    <source>
        <strain evidence="1 2">CGMCC 4.6858</strain>
    </source>
</reference>